<sequence>MELKLGPTAKPRMKKLKASNGNEDNGVATNMEEPYMEEVVENKFEGFGDQGKASKMFSICSISKDHSRKQLEGENWISIGEGKPTSDGSLTPTIIGRLLAKKG</sequence>
<evidence type="ECO:0000313" key="2">
    <source>
        <dbReference type="Proteomes" id="UP001060085"/>
    </source>
</evidence>
<keyword evidence="2" id="KW-1185">Reference proteome</keyword>
<organism evidence="1 2">
    <name type="scientific">Catharanthus roseus</name>
    <name type="common">Madagascar periwinkle</name>
    <name type="synonym">Vinca rosea</name>
    <dbReference type="NCBI Taxonomy" id="4058"/>
    <lineage>
        <taxon>Eukaryota</taxon>
        <taxon>Viridiplantae</taxon>
        <taxon>Streptophyta</taxon>
        <taxon>Embryophyta</taxon>
        <taxon>Tracheophyta</taxon>
        <taxon>Spermatophyta</taxon>
        <taxon>Magnoliopsida</taxon>
        <taxon>eudicotyledons</taxon>
        <taxon>Gunneridae</taxon>
        <taxon>Pentapetalae</taxon>
        <taxon>asterids</taxon>
        <taxon>lamiids</taxon>
        <taxon>Gentianales</taxon>
        <taxon>Apocynaceae</taxon>
        <taxon>Rauvolfioideae</taxon>
        <taxon>Vinceae</taxon>
        <taxon>Catharanthinae</taxon>
        <taxon>Catharanthus</taxon>
    </lineage>
</organism>
<reference evidence="2" key="1">
    <citation type="journal article" date="2023" name="Nat. Plants">
        <title>Single-cell RNA sequencing provides a high-resolution roadmap for understanding the multicellular compartmentation of specialized metabolism.</title>
        <authorList>
            <person name="Sun S."/>
            <person name="Shen X."/>
            <person name="Li Y."/>
            <person name="Li Y."/>
            <person name="Wang S."/>
            <person name="Li R."/>
            <person name="Zhang H."/>
            <person name="Shen G."/>
            <person name="Guo B."/>
            <person name="Wei J."/>
            <person name="Xu J."/>
            <person name="St-Pierre B."/>
            <person name="Chen S."/>
            <person name="Sun C."/>
        </authorList>
    </citation>
    <scope>NUCLEOTIDE SEQUENCE [LARGE SCALE GENOMIC DNA]</scope>
</reference>
<gene>
    <name evidence="1" type="ORF">M9H77_29511</name>
</gene>
<name>A0ACB9ZVE2_CATRO</name>
<accession>A0ACB9ZVE2</accession>
<protein>
    <submittedName>
        <fullName evidence="1">Uncharacterized protein</fullName>
    </submittedName>
</protein>
<comment type="caution">
    <text evidence="1">The sequence shown here is derived from an EMBL/GenBank/DDBJ whole genome shotgun (WGS) entry which is preliminary data.</text>
</comment>
<evidence type="ECO:0000313" key="1">
    <source>
        <dbReference type="EMBL" id="KAI5652324.1"/>
    </source>
</evidence>
<dbReference type="EMBL" id="CM044707">
    <property type="protein sequence ID" value="KAI5652324.1"/>
    <property type="molecule type" value="Genomic_DNA"/>
</dbReference>
<proteinExistence type="predicted"/>
<dbReference type="Proteomes" id="UP001060085">
    <property type="component" value="Linkage Group LG07"/>
</dbReference>